<evidence type="ECO:0000313" key="1">
    <source>
        <dbReference type="EMBL" id="KAI8436699.1"/>
    </source>
</evidence>
<reference evidence="1 2" key="1">
    <citation type="journal article" date="2022" name="Genome Biol. Evol.">
        <title>The Spruce Budworm Genome: Reconstructing the Evolutionary History of Antifreeze Proteins.</title>
        <authorList>
            <person name="Beliveau C."/>
            <person name="Gagne P."/>
            <person name="Picq S."/>
            <person name="Vernygora O."/>
            <person name="Keeling C.I."/>
            <person name="Pinkney K."/>
            <person name="Doucet D."/>
            <person name="Wen F."/>
            <person name="Johnston J.S."/>
            <person name="Maaroufi H."/>
            <person name="Boyle B."/>
            <person name="Laroche J."/>
            <person name="Dewar K."/>
            <person name="Juretic N."/>
            <person name="Blackburn G."/>
            <person name="Nisole A."/>
            <person name="Brunet B."/>
            <person name="Brandao M."/>
            <person name="Lumley L."/>
            <person name="Duan J."/>
            <person name="Quan G."/>
            <person name="Lucarotti C.J."/>
            <person name="Roe A.D."/>
            <person name="Sperling F.A.H."/>
            <person name="Levesque R.C."/>
            <person name="Cusson M."/>
        </authorList>
    </citation>
    <scope>NUCLEOTIDE SEQUENCE [LARGE SCALE GENOMIC DNA]</scope>
    <source>
        <strain evidence="1">Glfc:IPQL:Cfum</strain>
    </source>
</reference>
<gene>
    <name evidence="1" type="ORF">MSG28_010186</name>
</gene>
<dbReference type="Proteomes" id="UP001064048">
    <property type="component" value="Chromosome 17"/>
</dbReference>
<sequence>MDGDGDDFNLHWEEDVESKTNEVVIPDTDQIAAENLMYLSQDVVSYTDAAELAVDPSVECVTEEVITDDWVNPGGQERVEVPLDHFATAALDNIKEENDIDVPLPTDQDQYTAMRPWPCDFCSRRFRKKAALMNHMVAHQNDRPHACNLCGVRYVRKCDLMNHLKVHAMVPDNADPVDYGNGLI</sequence>
<comment type="caution">
    <text evidence="1">The sequence shown here is derived from an EMBL/GenBank/DDBJ whole genome shotgun (WGS) entry which is preliminary data.</text>
</comment>
<dbReference type="EMBL" id="CM046117">
    <property type="protein sequence ID" value="KAI8436699.1"/>
    <property type="molecule type" value="Genomic_DNA"/>
</dbReference>
<organism evidence="1 2">
    <name type="scientific">Choristoneura fumiferana</name>
    <name type="common">Spruce budworm moth</name>
    <name type="synonym">Archips fumiferana</name>
    <dbReference type="NCBI Taxonomy" id="7141"/>
    <lineage>
        <taxon>Eukaryota</taxon>
        <taxon>Metazoa</taxon>
        <taxon>Ecdysozoa</taxon>
        <taxon>Arthropoda</taxon>
        <taxon>Hexapoda</taxon>
        <taxon>Insecta</taxon>
        <taxon>Pterygota</taxon>
        <taxon>Neoptera</taxon>
        <taxon>Endopterygota</taxon>
        <taxon>Lepidoptera</taxon>
        <taxon>Glossata</taxon>
        <taxon>Ditrysia</taxon>
        <taxon>Tortricoidea</taxon>
        <taxon>Tortricidae</taxon>
        <taxon>Tortricinae</taxon>
        <taxon>Choristoneura</taxon>
    </lineage>
</organism>
<evidence type="ECO:0000313" key="2">
    <source>
        <dbReference type="Proteomes" id="UP001064048"/>
    </source>
</evidence>
<name>A0ACC0KJJ8_CHOFU</name>
<accession>A0ACC0KJJ8</accession>
<keyword evidence="2" id="KW-1185">Reference proteome</keyword>
<protein>
    <submittedName>
        <fullName evidence="1">Uncharacterized protein</fullName>
    </submittedName>
</protein>
<proteinExistence type="predicted"/>